<feature type="compositionally biased region" description="Low complexity" evidence="1">
    <location>
        <begin position="234"/>
        <end position="245"/>
    </location>
</feature>
<feature type="compositionally biased region" description="Basic and acidic residues" evidence="1">
    <location>
        <begin position="261"/>
        <end position="270"/>
    </location>
</feature>
<keyword evidence="2" id="KW-0812">Transmembrane</keyword>
<comment type="caution">
    <text evidence="3">The sequence shown here is derived from an EMBL/GenBank/DDBJ whole genome shotgun (WGS) entry which is preliminary data.</text>
</comment>
<feature type="region of interest" description="Disordered" evidence="1">
    <location>
        <begin position="1"/>
        <end position="67"/>
    </location>
</feature>
<proteinExistence type="predicted"/>
<feature type="transmembrane region" description="Helical" evidence="2">
    <location>
        <begin position="304"/>
        <end position="320"/>
    </location>
</feature>
<gene>
    <name evidence="3" type="ORF">ACJ73_05639</name>
</gene>
<feature type="region of interest" description="Disordered" evidence="1">
    <location>
        <begin position="112"/>
        <end position="170"/>
    </location>
</feature>
<organism evidence="3 4">
    <name type="scientific">Blastomyces percursus</name>
    <dbReference type="NCBI Taxonomy" id="1658174"/>
    <lineage>
        <taxon>Eukaryota</taxon>
        <taxon>Fungi</taxon>
        <taxon>Dikarya</taxon>
        <taxon>Ascomycota</taxon>
        <taxon>Pezizomycotina</taxon>
        <taxon>Eurotiomycetes</taxon>
        <taxon>Eurotiomycetidae</taxon>
        <taxon>Onygenales</taxon>
        <taxon>Ajellomycetaceae</taxon>
        <taxon>Blastomyces</taxon>
    </lineage>
</organism>
<feature type="compositionally biased region" description="Pro residues" evidence="1">
    <location>
        <begin position="8"/>
        <end position="18"/>
    </location>
</feature>
<evidence type="ECO:0000313" key="4">
    <source>
        <dbReference type="Proteomes" id="UP000242791"/>
    </source>
</evidence>
<dbReference type="Proteomes" id="UP000242791">
    <property type="component" value="Unassembled WGS sequence"/>
</dbReference>
<protein>
    <submittedName>
        <fullName evidence="3">Uncharacterized protein</fullName>
    </submittedName>
</protein>
<name>A0A1J9QS22_9EURO</name>
<keyword evidence="2" id="KW-0472">Membrane</keyword>
<feature type="region of interest" description="Disordered" evidence="1">
    <location>
        <begin position="234"/>
        <end position="284"/>
    </location>
</feature>
<feature type="compositionally biased region" description="Polar residues" evidence="1">
    <location>
        <begin position="151"/>
        <end position="170"/>
    </location>
</feature>
<keyword evidence="4" id="KW-1185">Reference proteome</keyword>
<evidence type="ECO:0000256" key="1">
    <source>
        <dbReference type="SAM" id="MobiDB-lite"/>
    </source>
</evidence>
<dbReference type="OrthoDB" id="4187530at2759"/>
<dbReference type="VEuPathDB" id="FungiDB:ACJ73_05639"/>
<evidence type="ECO:0000313" key="3">
    <source>
        <dbReference type="EMBL" id="OJD23011.1"/>
    </source>
</evidence>
<sequence length="321" mass="33989">MDPNPRQLHPPYPPPPYTSRPTAPNRDFDSFHDNTPSPSSSAAPNHTHGGATFHPRGEGIPLQNFSSSSHNALNNVAESEDSIPAHILAESRELAEIHRMVLDLTIGHGGADNDSISQYPNLDDPEGQPTQSDASSGYEDFVEPDGHPLPSVQTSIHGGENTQDNASAAAQATEPVIQPFVHSFIPPLIRPAPIQNPNYAPPYGPRPFPTVHRIYVGDLASVLDNAGGGVANQASATEAANAPNAPSLADNASASTGNPHAGEEYEDWAHPPRPPPSTNNNAANAGTTAPSVLQMCACTIKLEYIIWILVGLTMFVMVVVI</sequence>
<dbReference type="AlphaFoldDB" id="A0A1J9QS22"/>
<dbReference type="EMBL" id="LGTZ01000899">
    <property type="protein sequence ID" value="OJD23011.1"/>
    <property type="molecule type" value="Genomic_DNA"/>
</dbReference>
<keyword evidence="2" id="KW-1133">Transmembrane helix</keyword>
<evidence type="ECO:0000256" key="2">
    <source>
        <dbReference type="SAM" id="Phobius"/>
    </source>
</evidence>
<reference evidence="3 4" key="1">
    <citation type="submission" date="2015-08" db="EMBL/GenBank/DDBJ databases">
        <title>Emmonsia species relationships and genome sequence.</title>
        <authorList>
            <person name="Cuomo C.A."/>
            <person name="Schwartz I.S."/>
            <person name="Kenyon C."/>
            <person name="De Hoog G.S."/>
            <person name="Govender N.P."/>
            <person name="Botha A."/>
            <person name="Moreno L."/>
            <person name="De Vries M."/>
            <person name="Munoz J.F."/>
            <person name="Stielow J.B."/>
        </authorList>
    </citation>
    <scope>NUCLEOTIDE SEQUENCE [LARGE SCALE GENOMIC DNA]</scope>
    <source>
        <strain evidence="3 4">EI222</strain>
    </source>
</reference>
<accession>A0A1J9QS22</accession>